<evidence type="ECO:0000259" key="5">
    <source>
        <dbReference type="Pfam" id="PF02910"/>
    </source>
</evidence>
<dbReference type="InterPro" id="IPR015939">
    <property type="entry name" value="Fum_Rdtase/Succ_DH_flav-like_C"/>
</dbReference>
<gene>
    <name evidence="6" type="primary">sdhA</name>
    <name evidence="6" type="ORF">ALO_03301</name>
</gene>
<evidence type="ECO:0000259" key="4">
    <source>
        <dbReference type="Pfam" id="PF00890"/>
    </source>
</evidence>
<dbReference type="Pfam" id="PF00890">
    <property type="entry name" value="FAD_binding_2"/>
    <property type="match status" value="1"/>
</dbReference>
<dbReference type="GO" id="GO:0033765">
    <property type="term" value="F:steroid dehydrogenase activity, acting on the CH-CH group of donors"/>
    <property type="evidence" value="ECO:0007669"/>
    <property type="project" value="UniProtKB-ARBA"/>
</dbReference>
<dbReference type="PANTHER" id="PTHR11632">
    <property type="entry name" value="SUCCINATE DEHYDROGENASE 2 FLAVOPROTEIN SUBUNIT"/>
    <property type="match status" value="1"/>
</dbReference>
<dbReference type="Pfam" id="PF02910">
    <property type="entry name" value="Succ_DH_flav_C"/>
    <property type="match status" value="1"/>
</dbReference>
<dbReference type="RefSeq" id="WP_004092802.1">
    <property type="nucleotide sequence ID" value="NZ_AFGF01000019.1"/>
</dbReference>
<feature type="active site" description="Proton acceptor" evidence="3">
    <location>
        <position position="282"/>
    </location>
</feature>
<sequence>MKITEQMQTDVLVIGAGGGGLRAALAAAEAGSQVLLVNKGPVARSGITLTAAGGMQAPFAAGDDPERYFTDTIENGYYLADQNLVKVLAEDACARALDAERFGARLVRDTAGDLQCKQFPGQSKPRNLFFKGGGVGLAAALARACRNHDRITVVDDFYVSGLLKSQDLPGAAAGALGLDLRRGGLTQINAKAVVVATGGFQWLWAVNDCPADATGDGLVQAYRLGAELVDMEMVLFYPTVIVWPESVKGAFVHYEFLSPEMLDGNVYDKNGQPILPKPLPVRDTAMRLMAGAIADGRGTDRGGVLWSVADSPKGTDAIRKMLNLAQYNYIRAHGLEPATDQVETAPGAHYLMGGIHIDETCRTSVPGLFAAAECAGNFDGANRLAGNGITATQVFGARAGLTAHAWAAANGPMAVDTAVQEQETARVAAKVSTRPCQETSLVPLRDKLRAATQTYAGVNRNADGLLRLVTAAREVQLAASEIQVADQAVFNQQLVDLLQLETLCEAAGLVAGSALLRQESRGHHYRTDFPQQNDVFWRQHTLAYKLETGPRFTVKPVVKL</sequence>
<dbReference type="OrthoDB" id="9806724at2"/>
<dbReference type="PRINTS" id="PR00368">
    <property type="entry name" value="FADPNR"/>
</dbReference>
<comment type="caution">
    <text evidence="6">The sequence shown here is derived from an EMBL/GenBank/DDBJ whole genome shotgun (WGS) entry which is preliminary data.</text>
</comment>
<dbReference type="InterPro" id="IPR003953">
    <property type="entry name" value="FAD-dep_OxRdtase_2_FAD-bd"/>
</dbReference>
<reference evidence="6 7" key="1">
    <citation type="journal article" date="2011" name="EMBO J.">
        <title>Structural diversity of bacterial flagellar motors.</title>
        <authorList>
            <person name="Chen S."/>
            <person name="Beeby M."/>
            <person name="Murphy G.E."/>
            <person name="Leadbetter J.R."/>
            <person name="Hendrixson D.R."/>
            <person name="Briegel A."/>
            <person name="Li Z."/>
            <person name="Shi J."/>
            <person name="Tocheva E.I."/>
            <person name="Muller A."/>
            <person name="Dobro M.J."/>
            <person name="Jensen G.J."/>
        </authorList>
    </citation>
    <scope>NUCLEOTIDE SEQUENCE [LARGE SCALE GENOMIC DNA]</scope>
    <source>
        <strain evidence="6 7">DSM 6540</strain>
    </source>
</reference>
<dbReference type="Proteomes" id="UP000003240">
    <property type="component" value="Unassembled WGS sequence"/>
</dbReference>
<proteinExistence type="predicted"/>
<dbReference type="Gene3D" id="1.20.58.100">
    <property type="entry name" value="Fumarate reductase/succinate dehydrogenase flavoprotein-like, C-terminal domain"/>
    <property type="match status" value="1"/>
</dbReference>
<keyword evidence="2 6" id="KW-0560">Oxidoreductase</keyword>
<evidence type="ECO:0000256" key="3">
    <source>
        <dbReference type="PIRSR" id="PIRSR000171-1"/>
    </source>
</evidence>
<dbReference type="SUPFAM" id="SSF46977">
    <property type="entry name" value="Succinate dehydrogenase/fumarate reductase flavoprotein C-terminal domain"/>
    <property type="match status" value="1"/>
</dbReference>
<evidence type="ECO:0000256" key="2">
    <source>
        <dbReference type="ARBA" id="ARBA00023002"/>
    </source>
</evidence>
<dbReference type="InterPro" id="IPR027477">
    <property type="entry name" value="Succ_DH/fumarate_Rdtase_cat_sf"/>
</dbReference>
<dbReference type="eggNOG" id="COG1053">
    <property type="taxonomic scope" value="Bacteria"/>
</dbReference>
<dbReference type="PANTHER" id="PTHR11632:SF51">
    <property type="entry name" value="SUCCINATE DEHYDROGENASE [UBIQUINONE] FLAVOPROTEIN SUBUNIT, MITOCHONDRIAL"/>
    <property type="match status" value="1"/>
</dbReference>
<evidence type="ECO:0000313" key="7">
    <source>
        <dbReference type="Proteomes" id="UP000003240"/>
    </source>
</evidence>
<keyword evidence="1" id="KW-0285">Flavoprotein</keyword>
<dbReference type="InterPro" id="IPR036188">
    <property type="entry name" value="FAD/NAD-bd_sf"/>
</dbReference>
<dbReference type="InterPro" id="IPR030664">
    <property type="entry name" value="SdhA/FrdA/AprA"/>
</dbReference>
<dbReference type="Gene3D" id="3.50.50.60">
    <property type="entry name" value="FAD/NAD(P)-binding domain"/>
    <property type="match status" value="1"/>
</dbReference>
<protein>
    <submittedName>
        <fullName evidence="6">Succinate dehydrogenase flavoprotein subunit</fullName>
        <ecNumber evidence="6">1.3.5.1</ecNumber>
    </submittedName>
</protein>
<dbReference type="STRING" id="1009370.ALO_03301"/>
<dbReference type="InterPro" id="IPR037099">
    <property type="entry name" value="Fum_R/Succ_DH_flav-like_C_sf"/>
</dbReference>
<dbReference type="PIRSF" id="PIRSF000171">
    <property type="entry name" value="SDHA_APRA_LASPO"/>
    <property type="match status" value="1"/>
</dbReference>
<evidence type="ECO:0000313" key="6">
    <source>
        <dbReference type="EMBL" id="EGO65290.1"/>
    </source>
</evidence>
<dbReference type="GO" id="GO:0008177">
    <property type="term" value="F:succinate dehydrogenase (quinone) activity"/>
    <property type="evidence" value="ECO:0007669"/>
    <property type="project" value="UniProtKB-EC"/>
</dbReference>
<keyword evidence="7" id="KW-1185">Reference proteome</keyword>
<accession>F7NF35</accession>
<organism evidence="6 7">
    <name type="scientific">Acetonema longum DSM 6540</name>
    <dbReference type="NCBI Taxonomy" id="1009370"/>
    <lineage>
        <taxon>Bacteria</taxon>
        <taxon>Bacillati</taxon>
        <taxon>Bacillota</taxon>
        <taxon>Negativicutes</taxon>
        <taxon>Acetonemataceae</taxon>
        <taxon>Acetonema</taxon>
    </lineage>
</organism>
<dbReference type="EC" id="1.3.5.1" evidence="6"/>
<feature type="domain" description="FAD-dependent oxidoreductase 2 FAD-binding" evidence="4">
    <location>
        <begin position="10"/>
        <end position="389"/>
    </location>
</feature>
<dbReference type="SUPFAM" id="SSF51905">
    <property type="entry name" value="FAD/NAD(P)-binding domain"/>
    <property type="match status" value="1"/>
</dbReference>
<feature type="domain" description="Fumarate reductase/succinate dehydrogenase flavoprotein-like C-terminal" evidence="5">
    <location>
        <begin position="445"/>
        <end position="557"/>
    </location>
</feature>
<dbReference type="AlphaFoldDB" id="F7NF35"/>
<dbReference type="Gene3D" id="3.90.700.10">
    <property type="entry name" value="Succinate dehydrogenase/fumarate reductase flavoprotein, catalytic domain"/>
    <property type="match status" value="1"/>
</dbReference>
<name>F7NF35_9FIRM</name>
<evidence type="ECO:0000256" key="1">
    <source>
        <dbReference type="ARBA" id="ARBA00022630"/>
    </source>
</evidence>
<dbReference type="SUPFAM" id="SSF56425">
    <property type="entry name" value="Succinate dehydrogenase/fumarate reductase flavoprotein, catalytic domain"/>
    <property type="match status" value="1"/>
</dbReference>
<dbReference type="EMBL" id="AFGF01000019">
    <property type="protein sequence ID" value="EGO65290.1"/>
    <property type="molecule type" value="Genomic_DNA"/>
</dbReference>